<dbReference type="PRINTS" id="PR00219">
    <property type="entry name" value="SYNAPTOBREVN"/>
</dbReference>
<evidence type="ECO:0000256" key="2">
    <source>
        <dbReference type="ARBA" id="ARBA00022448"/>
    </source>
</evidence>
<evidence type="ECO:0000256" key="9">
    <source>
        <dbReference type="PROSITE-ProRule" id="PRU00290"/>
    </source>
</evidence>
<dbReference type="Pfam" id="PF00957">
    <property type="entry name" value="Synaptobrevin"/>
    <property type="match status" value="1"/>
</dbReference>
<organism evidence="13 14">
    <name type="scientific">Hibiscus sabdariffa</name>
    <name type="common">roselle</name>
    <dbReference type="NCBI Taxonomy" id="183260"/>
    <lineage>
        <taxon>Eukaryota</taxon>
        <taxon>Viridiplantae</taxon>
        <taxon>Streptophyta</taxon>
        <taxon>Embryophyta</taxon>
        <taxon>Tracheophyta</taxon>
        <taxon>Spermatophyta</taxon>
        <taxon>Magnoliopsida</taxon>
        <taxon>eudicotyledons</taxon>
        <taxon>Gunneridae</taxon>
        <taxon>Pentapetalae</taxon>
        <taxon>rosids</taxon>
        <taxon>malvids</taxon>
        <taxon>Malvales</taxon>
        <taxon>Malvaceae</taxon>
        <taxon>Malvoideae</taxon>
        <taxon>Hibiscus</taxon>
    </lineage>
</organism>
<dbReference type="InterPro" id="IPR042855">
    <property type="entry name" value="V_SNARE_CC"/>
</dbReference>
<dbReference type="PANTHER" id="PTHR21136">
    <property type="entry name" value="SNARE PROTEINS"/>
    <property type="match status" value="1"/>
</dbReference>
<dbReference type="SUPFAM" id="SSF58038">
    <property type="entry name" value="SNARE fusion complex"/>
    <property type="match status" value="1"/>
</dbReference>
<keyword evidence="3 10" id="KW-0812">Transmembrane</keyword>
<dbReference type="InterPro" id="IPR011012">
    <property type="entry name" value="Longin-like_dom_sf"/>
</dbReference>
<keyword evidence="14" id="KW-1185">Reference proteome</keyword>
<evidence type="ECO:0000256" key="6">
    <source>
        <dbReference type="ARBA" id="ARBA00023136"/>
    </source>
</evidence>
<accession>A0ABR2FL54</accession>
<evidence type="ECO:0000256" key="1">
    <source>
        <dbReference type="ARBA" id="ARBA00008025"/>
    </source>
</evidence>
<comment type="similarity">
    <text evidence="1">Belongs to the synaptobrevin family.</text>
</comment>
<evidence type="ECO:0000256" key="3">
    <source>
        <dbReference type="ARBA" id="ARBA00022692"/>
    </source>
</evidence>
<dbReference type="Gene3D" id="1.20.5.110">
    <property type="match status" value="1"/>
</dbReference>
<evidence type="ECO:0000256" key="10">
    <source>
        <dbReference type="SAM" id="Phobius"/>
    </source>
</evidence>
<feature type="transmembrane region" description="Helical" evidence="10">
    <location>
        <begin position="36"/>
        <end position="55"/>
    </location>
</feature>
<evidence type="ECO:0000259" key="11">
    <source>
        <dbReference type="PROSITE" id="PS50859"/>
    </source>
</evidence>
<dbReference type="PANTHER" id="PTHR21136:SF181">
    <property type="entry name" value="LONGIN-LIKE DOMAIN-CONTAINING PROTEIN-RELATED"/>
    <property type="match status" value="1"/>
</dbReference>
<proteinExistence type="inferred from homology"/>
<dbReference type="PROSITE" id="PS50892">
    <property type="entry name" value="V_SNARE"/>
    <property type="match status" value="1"/>
</dbReference>
<evidence type="ECO:0000256" key="4">
    <source>
        <dbReference type="ARBA" id="ARBA00022927"/>
    </source>
</evidence>
<evidence type="ECO:0000313" key="13">
    <source>
        <dbReference type="EMBL" id="KAK8581684.1"/>
    </source>
</evidence>
<comment type="function">
    <text evidence="7">Involved in the targeting and/or fusion of transport vesicles to their target membrane.</text>
</comment>
<keyword evidence="6 10" id="KW-0472">Membrane</keyword>
<protein>
    <submittedName>
        <fullName evidence="13">Uncharacterized protein</fullName>
    </submittedName>
</protein>
<dbReference type="Pfam" id="PF13774">
    <property type="entry name" value="Longin"/>
    <property type="match status" value="1"/>
</dbReference>
<comment type="subcellular location">
    <subcellularLocation>
        <location evidence="8">Endomembrane system</location>
        <topology evidence="8">Single-pass type IV membrane protein</topology>
    </subcellularLocation>
</comment>
<dbReference type="Gene3D" id="3.30.450.50">
    <property type="entry name" value="Longin domain"/>
    <property type="match status" value="1"/>
</dbReference>
<evidence type="ECO:0000256" key="5">
    <source>
        <dbReference type="ARBA" id="ARBA00022989"/>
    </source>
</evidence>
<dbReference type="SUPFAM" id="SSF64356">
    <property type="entry name" value="SNARE-like"/>
    <property type="match status" value="1"/>
</dbReference>
<dbReference type="CDD" id="cd15843">
    <property type="entry name" value="R-SNARE"/>
    <property type="match status" value="1"/>
</dbReference>
<dbReference type="PROSITE" id="PS50859">
    <property type="entry name" value="LONGIN"/>
    <property type="match status" value="1"/>
</dbReference>
<dbReference type="SMART" id="SM01270">
    <property type="entry name" value="Longin"/>
    <property type="match status" value="1"/>
</dbReference>
<dbReference type="CDD" id="cd14824">
    <property type="entry name" value="Longin"/>
    <property type="match status" value="1"/>
</dbReference>
<feature type="transmembrane region" description="Helical" evidence="10">
    <location>
        <begin position="238"/>
        <end position="258"/>
    </location>
</feature>
<sequence length="259" mass="29213">MEVRGYGAKGRESEGVSTASLVSAFLTLIPPRHLPSIPIISTSISMTMGILYGMVARGQVVLAEFSATQTNATTVARQILDNMSQGNNDSNSSFSHDRYIFHVKRTDGLTVLCMADDASGRRIPFAFLEDIHQRFVKTYGRAIQSASAYAMNEEFSRVMSQQMDHFSTDPNADRLNRLKGEMSQVRTVMIDNIEKVLERGNRLELLVEKTSSMQGNSIRFKSQSRRYKNTMWWNNCKITATLILLLLLIIAYVLYAFLF</sequence>
<evidence type="ECO:0000256" key="8">
    <source>
        <dbReference type="ARBA" id="ARBA00046280"/>
    </source>
</evidence>
<gene>
    <name evidence="13" type="ORF">V6N12_071899</name>
</gene>
<dbReference type="InterPro" id="IPR010908">
    <property type="entry name" value="Longin_dom"/>
</dbReference>
<evidence type="ECO:0000256" key="7">
    <source>
        <dbReference type="ARBA" id="ARBA00037493"/>
    </source>
</evidence>
<dbReference type="Proteomes" id="UP001472677">
    <property type="component" value="Unassembled WGS sequence"/>
</dbReference>
<dbReference type="InterPro" id="IPR001388">
    <property type="entry name" value="Synaptobrevin-like"/>
</dbReference>
<feature type="domain" description="Longin" evidence="11">
    <location>
        <begin position="54"/>
        <end position="159"/>
    </location>
</feature>
<evidence type="ECO:0000313" key="14">
    <source>
        <dbReference type="Proteomes" id="UP001472677"/>
    </source>
</evidence>
<reference evidence="13 14" key="1">
    <citation type="journal article" date="2024" name="G3 (Bethesda)">
        <title>Genome assembly of Hibiscus sabdariffa L. provides insights into metabolisms of medicinal natural products.</title>
        <authorList>
            <person name="Kim T."/>
        </authorList>
    </citation>
    <scope>NUCLEOTIDE SEQUENCE [LARGE SCALE GENOMIC DNA]</scope>
    <source>
        <strain evidence="13">TK-2024</strain>
        <tissue evidence="13">Old leaves</tissue>
    </source>
</reference>
<name>A0ABR2FL54_9ROSI</name>
<comment type="caution">
    <text evidence="13">The sequence shown here is derived from an EMBL/GenBank/DDBJ whole genome shotgun (WGS) entry which is preliminary data.</text>
</comment>
<keyword evidence="4" id="KW-0653">Protein transport</keyword>
<feature type="domain" description="V-SNARE coiled-coil homology" evidence="12">
    <location>
        <begin position="174"/>
        <end position="234"/>
    </location>
</feature>
<dbReference type="EMBL" id="JBBPBM010000006">
    <property type="protein sequence ID" value="KAK8581684.1"/>
    <property type="molecule type" value="Genomic_DNA"/>
</dbReference>
<evidence type="ECO:0000259" key="12">
    <source>
        <dbReference type="PROSITE" id="PS50892"/>
    </source>
</evidence>
<keyword evidence="2" id="KW-0813">Transport</keyword>
<dbReference type="InterPro" id="IPR051097">
    <property type="entry name" value="Synaptobrevin-like_transport"/>
</dbReference>
<keyword evidence="5 10" id="KW-1133">Transmembrane helix</keyword>
<keyword evidence="9" id="KW-0175">Coiled coil</keyword>
<dbReference type="PROSITE" id="PS00417">
    <property type="entry name" value="SYNAPTOBREVIN"/>
    <property type="match status" value="1"/>
</dbReference>